<accession>A0A3E4K547</accession>
<gene>
    <name evidence="2" type="ORF">DWX36_00050</name>
</gene>
<dbReference type="SUPFAM" id="SSF54593">
    <property type="entry name" value="Glyoxalase/Bleomycin resistance protein/Dihydroxybiphenyl dioxygenase"/>
    <property type="match status" value="1"/>
</dbReference>
<protein>
    <submittedName>
        <fullName evidence="2">VOC family protein</fullName>
    </submittedName>
</protein>
<dbReference type="Proteomes" id="UP000283834">
    <property type="component" value="Unassembled WGS sequence"/>
</dbReference>
<dbReference type="Gene3D" id="3.10.180.10">
    <property type="entry name" value="2,3-Dihydroxybiphenyl 1,2-Dioxygenase, domain 1"/>
    <property type="match status" value="1"/>
</dbReference>
<dbReference type="InterPro" id="IPR029068">
    <property type="entry name" value="Glyas_Bleomycin-R_OHBP_Dase"/>
</dbReference>
<dbReference type="RefSeq" id="WP_117636612.1">
    <property type="nucleotide sequence ID" value="NZ_AP031447.1"/>
</dbReference>
<dbReference type="InterPro" id="IPR037523">
    <property type="entry name" value="VOC_core"/>
</dbReference>
<evidence type="ECO:0000256" key="1">
    <source>
        <dbReference type="ARBA" id="ARBA00022723"/>
    </source>
</evidence>
<dbReference type="CDD" id="cd06587">
    <property type="entry name" value="VOC"/>
    <property type="match status" value="1"/>
</dbReference>
<evidence type="ECO:0000313" key="3">
    <source>
        <dbReference type="Proteomes" id="UP000283834"/>
    </source>
</evidence>
<evidence type="ECO:0000313" key="2">
    <source>
        <dbReference type="EMBL" id="RGT41668.1"/>
    </source>
</evidence>
<dbReference type="InterPro" id="IPR051785">
    <property type="entry name" value="MMCE/EMCE_epimerase"/>
</dbReference>
<organism evidence="2 3">
    <name type="scientific">Mediterraneibacter gnavus</name>
    <name type="common">Ruminococcus gnavus</name>
    <dbReference type="NCBI Taxonomy" id="33038"/>
    <lineage>
        <taxon>Bacteria</taxon>
        <taxon>Bacillati</taxon>
        <taxon>Bacillota</taxon>
        <taxon>Clostridia</taxon>
        <taxon>Lachnospirales</taxon>
        <taxon>Lachnospiraceae</taxon>
        <taxon>Mediterraneibacter</taxon>
    </lineage>
</organism>
<proteinExistence type="predicted"/>
<dbReference type="InterPro" id="IPR004360">
    <property type="entry name" value="Glyas_Fos-R_dOase_dom"/>
</dbReference>
<keyword evidence="1" id="KW-0479">Metal-binding</keyword>
<dbReference type="GO" id="GO:0046872">
    <property type="term" value="F:metal ion binding"/>
    <property type="evidence" value="ECO:0007669"/>
    <property type="project" value="UniProtKB-KW"/>
</dbReference>
<dbReference type="GO" id="GO:0046491">
    <property type="term" value="P:L-methylmalonyl-CoA metabolic process"/>
    <property type="evidence" value="ECO:0007669"/>
    <property type="project" value="TreeGrafter"/>
</dbReference>
<dbReference type="PANTHER" id="PTHR43048:SF3">
    <property type="entry name" value="METHYLMALONYL-COA EPIMERASE, MITOCHONDRIAL"/>
    <property type="match status" value="1"/>
</dbReference>
<dbReference type="AlphaFoldDB" id="A0A3E4K547"/>
<sequence length="129" mass="15012">MTIKGNLTGIQHIGLPVENLEKTEGFYTKLGFESMYETKLDNGQKVKFLGLDNLVLEIYEEEKTVHEAGAWDHVAINVRNIEEAYEMLKQNGYRILEEKIKFLPFWERGVRFFTIQGPDGEKIEFNQIV</sequence>
<dbReference type="EMBL" id="QRWQ01000001">
    <property type="protein sequence ID" value="RGT41668.1"/>
    <property type="molecule type" value="Genomic_DNA"/>
</dbReference>
<reference evidence="2 3" key="1">
    <citation type="submission" date="2018-08" db="EMBL/GenBank/DDBJ databases">
        <title>A genome reference for cultivated species of the human gut microbiota.</title>
        <authorList>
            <person name="Zou Y."/>
            <person name="Xue W."/>
            <person name="Luo G."/>
        </authorList>
    </citation>
    <scope>NUCLEOTIDE SEQUENCE [LARGE SCALE GENOMIC DNA]</scope>
    <source>
        <strain evidence="2 3">AF19-16AC</strain>
    </source>
</reference>
<comment type="caution">
    <text evidence="2">The sequence shown here is derived from an EMBL/GenBank/DDBJ whole genome shotgun (WGS) entry which is preliminary data.</text>
</comment>
<name>A0A3E4K547_MEDGN</name>
<dbReference type="PROSITE" id="PS51819">
    <property type="entry name" value="VOC"/>
    <property type="match status" value="1"/>
</dbReference>
<dbReference type="GO" id="GO:0004493">
    <property type="term" value="F:methylmalonyl-CoA epimerase activity"/>
    <property type="evidence" value="ECO:0007669"/>
    <property type="project" value="TreeGrafter"/>
</dbReference>
<dbReference type="PANTHER" id="PTHR43048">
    <property type="entry name" value="METHYLMALONYL-COA EPIMERASE"/>
    <property type="match status" value="1"/>
</dbReference>
<dbReference type="Pfam" id="PF00903">
    <property type="entry name" value="Glyoxalase"/>
    <property type="match status" value="1"/>
</dbReference>